<feature type="compositionally biased region" description="Low complexity" evidence="1">
    <location>
        <begin position="119"/>
        <end position="132"/>
    </location>
</feature>
<feature type="region of interest" description="Disordered" evidence="1">
    <location>
        <begin position="13"/>
        <end position="35"/>
    </location>
</feature>
<evidence type="ECO:0000313" key="3">
    <source>
        <dbReference type="Proteomes" id="UP000191285"/>
    </source>
</evidence>
<dbReference type="STRING" id="303698.A0A1V6U1I5"/>
<dbReference type="AlphaFoldDB" id="A0A1V6U1I5"/>
<dbReference type="OrthoDB" id="66095at2759"/>
<dbReference type="EMBL" id="MLKD01000001">
    <property type="protein sequence ID" value="OQE32070.1"/>
    <property type="molecule type" value="Genomic_DNA"/>
</dbReference>
<accession>A0A1V6U1I5</accession>
<evidence type="ECO:0000256" key="1">
    <source>
        <dbReference type="SAM" id="MobiDB-lite"/>
    </source>
</evidence>
<reference evidence="3" key="1">
    <citation type="journal article" date="2017" name="Nat. Microbiol.">
        <title>Global analysis of biosynthetic gene clusters reveals vast potential of secondary metabolite production in Penicillium species.</title>
        <authorList>
            <person name="Nielsen J.C."/>
            <person name="Grijseels S."/>
            <person name="Prigent S."/>
            <person name="Ji B."/>
            <person name="Dainat J."/>
            <person name="Nielsen K.F."/>
            <person name="Frisvad J.C."/>
            <person name="Workman M."/>
            <person name="Nielsen J."/>
        </authorList>
    </citation>
    <scope>NUCLEOTIDE SEQUENCE [LARGE SCALE GENOMIC DNA]</scope>
    <source>
        <strain evidence="3">IBT 24891</strain>
    </source>
</reference>
<comment type="caution">
    <text evidence="2">The sequence shown here is derived from an EMBL/GenBank/DDBJ whole genome shotgun (WGS) entry which is preliminary data.</text>
</comment>
<evidence type="ECO:0000313" key="2">
    <source>
        <dbReference type="EMBL" id="OQE32070.1"/>
    </source>
</evidence>
<feature type="compositionally biased region" description="Basic and acidic residues" evidence="1">
    <location>
        <begin position="137"/>
        <end position="147"/>
    </location>
</feature>
<organism evidence="2 3">
    <name type="scientific">Penicillium steckii</name>
    <dbReference type="NCBI Taxonomy" id="303698"/>
    <lineage>
        <taxon>Eukaryota</taxon>
        <taxon>Fungi</taxon>
        <taxon>Dikarya</taxon>
        <taxon>Ascomycota</taxon>
        <taxon>Pezizomycotina</taxon>
        <taxon>Eurotiomycetes</taxon>
        <taxon>Eurotiomycetidae</taxon>
        <taxon>Eurotiales</taxon>
        <taxon>Aspergillaceae</taxon>
        <taxon>Penicillium</taxon>
    </lineage>
</organism>
<sequence length="320" mass="37004">MLPFRLRRGFGGQRHIENENDNNGPPPPYSESDSISKLKTEEEEFFPSIWDVLKVRYILQWKLKKLVPPELVDSIIDAAEYWPSIINVMDGKRTVKFDRDQVLLKTVPLCFERKSLERSASQSPLQQQSQTQTEPDPESKSESESELPKPLPRRTAHPCRKIVFHIKSHDQGSARIHEDMYQGSFTWFDAEVIPEAHKKKMYVNGTEQEILNDESGSVKKHFEPSDEHLLPRSKQVQMNGARVSETQDRTITWHYVDGIEADSTAAYDIERRLGRGRYTLDGRVVRELEVGDSIALWGRARFGQWANHVFEASVRVFWAI</sequence>
<protein>
    <submittedName>
        <fullName evidence="2">Uncharacterized protein</fullName>
    </submittedName>
</protein>
<dbReference type="Proteomes" id="UP000191285">
    <property type="component" value="Unassembled WGS sequence"/>
</dbReference>
<feature type="region of interest" description="Disordered" evidence="1">
    <location>
        <begin position="118"/>
        <end position="154"/>
    </location>
</feature>
<proteinExistence type="predicted"/>
<name>A0A1V6U1I5_9EURO</name>
<gene>
    <name evidence="2" type="ORF">PENSTE_c001G04625</name>
</gene>
<keyword evidence="3" id="KW-1185">Reference proteome</keyword>